<feature type="compositionally biased region" description="Polar residues" evidence="2">
    <location>
        <begin position="867"/>
        <end position="876"/>
    </location>
</feature>
<dbReference type="PANTHER" id="PTHR21715">
    <property type="entry name" value="RH04127P"/>
    <property type="match status" value="1"/>
</dbReference>
<dbReference type="InterPro" id="IPR001202">
    <property type="entry name" value="WW_dom"/>
</dbReference>
<evidence type="ECO:0000256" key="2">
    <source>
        <dbReference type="SAM" id="MobiDB-lite"/>
    </source>
</evidence>
<dbReference type="EnsemblMetazoa" id="ENSAATROPT016361">
    <property type="protein sequence ID" value="ENSAATROPP014378"/>
    <property type="gene ID" value="ENSAATROPG013384"/>
</dbReference>
<dbReference type="PANTHER" id="PTHR21715:SF0">
    <property type="entry name" value="RH04127P"/>
    <property type="match status" value="1"/>
</dbReference>
<dbReference type="Proteomes" id="UP000075880">
    <property type="component" value="Unassembled WGS sequence"/>
</dbReference>
<feature type="compositionally biased region" description="Basic and acidic residues" evidence="2">
    <location>
        <begin position="833"/>
        <end position="842"/>
    </location>
</feature>
<feature type="compositionally biased region" description="Basic and acidic residues" evidence="2">
    <location>
        <begin position="431"/>
        <end position="443"/>
    </location>
</feature>
<organism evidence="4 5">
    <name type="scientific">Anopheles atroparvus</name>
    <name type="common">European mosquito</name>
    <dbReference type="NCBI Taxonomy" id="41427"/>
    <lineage>
        <taxon>Eukaryota</taxon>
        <taxon>Metazoa</taxon>
        <taxon>Ecdysozoa</taxon>
        <taxon>Arthropoda</taxon>
        <taxon>Hexapoda</taxon>
        <taxon>Insecta</taxon>
        <taxon>Pterygota</taxon>
        <taxon>Neoptera</taxon>
        <taxon>Endopterygota</taxon>
        <taxon>Diptera</taxon>
        <taxon>Nematocera</taxon>
        <taxon>Culicoidea</taxon>
        <taxon>Culicidae</taxon>
        <taxon>Anophelinae</taxon>
        <taxon>Anopheles</taxon>
    </lineage>
</organism>
<sequence length="1228" mass="139688">MNSSSYGAGIGQQEEEIFYSTYEPAKEEILEYAIKIGIDPDKETNLIYLARQGLLHPLPENWKPCYSKQVKAYYYYDRITKKSQWEHPIDVLYRAKVVDARKALSLDRSDSTSLGDSGFRSLKSAHNKCDPYPAGHQTAYVSSNLQNESFIPQSSNEHTERDKRMVREQLDASSTGQIGHTHADVLRSTHIEAEEEEEESDSNKENNSQEAVITTTRISDAATRDSDMTLSSKLVFNAGGSARDNTVDNGITATPVLGSRFGANHQSFTITGTGSQFLKSNKRSEIGGAETVRKSEPEVKGILRDSSLTYVRNKSTPNEDSGSDERKSVRFDIDLNAELRPNKETVRDDSLINFEEIDEAYDNDLDDGRYRVEEVHGYDEVEDEVEDNVEGANRNNTHNSQVDGRKPGAYTKALSSSESEQDSDVPVVTDANDKLDNARDAESRTMPSVQSNSGTNTGTTRLDDDREIETLRLLNQTIDRERKMYRSRLEEELRSLEALENTNMQIELDKVHHRYEELLDQENKKIEEQHRQNIEEIKEFHQVKLNEMQADYEEENAKEYKVYRETLQEEFDRRVQEVTDEHRTTMATLQKNHDEIVEELERDLKMEEELLKKEHTTNLTEMKIKLSHELEVERQRMRETGEDRLYEKMRCEKRLLEDKYKCLKEKYTRLKTDVRISLERRKKRREQQQHSLLSNSYETDDRTNSKPLPPYPYDIGKGVSGPSSGHAMGTSEKSSMSTPPPSAASKRFPVKGSFMTEGKNKLLHYNGAAGCSDSRKPLMMNHNNNINNNNNSRGLHTDDTSQSETTYSKNYFQIRNIFASVQQYEGNISSDSEFDKNHREKGFPNSGSPVANVEAIARPKRKIFTKTKSASTSKLNATKHEREAGGGRPCTPVENLRIQLKKLEELEDQIPDCNLDAPYHLRYPFVNDHVDNGAGSGGGVAGGAGGPGGAVGSSNGSSELEFFKHRILLERDSVMRAKESLRSQKHLFKTKQHDVTIKHAMKNKYTMDQIFDEEKELTEMEVSLHRTRALLGEKVIRLRHLERSLQKLSEKERPKLRSDNIARVLKPKETLSDLSSYSSSGFSSNEKPTAEHNHGHFRVTVAPDNVDPSDAFKYLEHLHAEIQEIWCLLNPGTGSVSVSFDEMDFLNNTSTITGHRICDMVLPPTPATPITNKLPSGASPIGQQPLGVQMQNQHHRYTVNLLEKTRDLKNWLRHAKIEHELLKKKTFG</sequence>
<keyword evidence="5" id="KW-1185">Reference proteome</keyword>
<feature type="compositionally biased region" description="Low complexity" evidence="2">
    <location>
        <begin position="1073"/>
        <end position="1084"/>
    </location>
</feature>
<feature type="region of interest" description="Disordered" evidence="2">
    <location>
        <begin position="680"/>
        <end position="748"/>
    </location>
</feature>
<feature type="compositionally biased region" description="Acidic residues" evidence="2">
    <location>
        <begin position="380"/>
        <end position="389"/>
    </location>
</feature>
<dbReference type="InterPro" id="IPR036020">
    <property type="entry name" value="WW_dom_sf"/>
</dbReference>
<feature type="domain" description="WW" evidence="3">
    <location>
        <begin position="56"/>
        <end position="90"/>
    </location>
</feature>
<feature type="compositionally biased region" description="Polar residues" evidence="2">
    <location>
        <begin position="393"/>
        <end position="402"/>
    </location>
</feature>
<dbReference type="SUPFAM" id="SSF51045">
    <property type="entry name" value="WW domain"/>
    <property type="match status" value="1"/>
</dbReference>
<dbReference type="Gene3D" id="3.30.1470.10">
    <property type="entry name" value="Photosystem I PsaD, reaction center subunit II"/>
    <property type="match status" value="1"/>
</dbReference>
<evidence type="ECO:0000313" key="5">
    <source>
        <dbReference type="Proteomes" id="UP000075880"/>
    </source>
</evidence>
<feature type="region of interest" description="Disordered" evidence="2">
    <location>
        <begin position="1073"/>
        <end position="1094"/>
    </location>
</feature>
<evidence type="ECO:0000259" key="3">
    <source>
        <dbReference type="PROSITE" id="PS50020"/>
    </source>
</evidence>
<feature type="coiled-coil region" evidence="1">
    <location>
        <begin position="590"/>
        <end position="617"/>
    </location>
</feature>
<dbReference type="Pfam" id="PF00397">
    <property type="entry name" value="WW"/>
    <property type="match status" value="1"/>
</dbReference>
<dbReference type="PROSITE" id="PS50020">
    <property type="entry name" value="WW_DOMAIN_2"/>
    <property type="match status" value="1"/>
</dbReference>
<feature type="compositionally biased region" description="Basic and acidic residues" evidence="2">
    <location>
        <begin position="157"/>
        <end position="170"/>
    </location>
</feature>
<feature type="compositionally biased region" description="Polar residues" evidence="2">
    <location>
        <begin position="445"/>
        <end position="460"/>
    </location>
</feature>
<dbReference type="CDD" id="cd00201">
    <property type="entry name" value="WW"/>
    <property type="match status" value="1"/>
</dbReference>
<feature type="compositionally biased region" description="Basic and acidic residues" evidence="2">
    <location>
        <begin position="181"/>
        <end position="192"/>
    </location>
</feature>
<feature type="coiled-coil region" evidence="1">
    <location>
        <begin position="646"/>
        <end position="673"/>
    </location>
</feature>
<evidence type="ECO:0000256" key="1">
    <source>
        <dbReference type="SAM" id="Coils"/>
    </source>
</evidence>
<dbReference type="AlphaFoldDB" id="A0AAG5DUV8"/>
<feature type="region of interest" description="Disordered" evidence="2">
    <location>
        <begin position="831"/>
        <end position="850"/>
    </location>
</feature>
<reference evidence="4" key="1">
    <citation type="submission" date="2024-04" db="UniProtKB">
        <authorList>
            <consortium name="EnsemblMetazoa"/>
        </authorList>
    </citation>
    <scope>IDENTIFICATION</scope>
    <source>
        <strain evidence="4">EBRO</strain>
    </source>
</reference>
<dbReference type="SMART" id="SM00456">
    <property type="entry name" value="WW"/>
    <property type="match status" value="1"/>
</dbReference>
<feature type="coiled-coil region" evidence="1">
    <location>
        <begin position="482"/>
        <end position="558"/>
    </location>
</feature>
<keyword evidence="1" id="KW-0175">Coiled coil</keyword>
<protein>
    <recommendedName>
        <fullName evidence="3">WW domain-containing protein</fullName>
    </recommendedName>
</protein>
<feature type="region of interest" description="Disordered" evidence="2">
    <location>
        <begin position="867"/>
        <end position="890"/>
    </location>
</feature>
<name>A0AAG5DUV8_ANOAO</name>
<dbReference type="PROSITE" id="PS01159">
    <property type="entry name" value="WW_DOMAIN_1"/>
    <property type="match status" value="1"/>
</dbReference>
<accession>A0AAG5DUV8</accession>
<dbReference type="InterPro" id="IPR053233">
    <property type="entry name" value="ABRA-related"/>
</dbReference>
<proteinExistence type="predicted"/>
<feature type="region of interest" description="Disordered" evidence="2">
    <location>
        <begin position="151"/>
        <end position="220"/>
    </location>
</feature>
<evidence type="ECO:0000313" key="4">
    <source>
        <dbReference type="EnsemblMetazoa" id="ENSAATROPP014378"/>
    </source>
</evidence>
<feature type="region of interest" description="Disordered" evidence="2">
    <location>
        <begin position="377"/>
        <end position="464"/>
    </location>
</feature>